<feature type="non-terminal residue" evidence="1">
    <location>
        <position position="39"/>
    </location>
</feature>
<evidence type="ECO:0000313" key="1">
    <source>
        <dbReference type="EMBL" id="CAF1502555.1"/>
    </source>
</evidence>
<reference evidence="1" key="1">
    <citation type="submission" date="2021-02" db="EMBL/GenBank/DDBJ databases">
        <authorList>
            <person name="Nowell W R."/>
        </authorList>
    </citation>
    <scope>NUCLEOTIDE SEQUENCE</scope>
</reference>
<accession>A0A815TAX0</accession>
<name>A0A815TAX0_ADIRI</name>
<proteinExistence type="predicted"/>
<protein>
    <submittedName>
        <fullName evidence="1">Uncharacterized protein</fullName>
    </submittedName>
</protein>
<gene>
    <name evidence="1" type="ORF">XAT740_LOCUS39743</name>
</gene>
<keyword evidence="2" id="KW-1185">Reference proteome</keyword>
<comment type="caution">
    <text evidence="1">The sequence shown here is derived from an EMBL/GenBank/DDBJ whole genome shotgun (WGS) entry which is preliminary data.</text>
</comment>
<dbReference type="Proteomes" id="UP000663828">
    <property type="component" value="Unassembled WGS sequence"/>
</dbReference>
<organism evidence="1 2">
    <name type="scientific">Adineta ricciae</name>
    <name type="common">Rotifer</name>
    <dbReference type="NCBI Taxonomy" id="249248"/>
    <lineage>
        <taxon>Eukaryota</taxon>
        <taxon>Metazoa</taxon>
        <taxon>Spiralia</taxon>
        <taxon>Gnathifera</taxon>
        <taxon>Rotifera</taxon>
        <taxon>Eurotatoria</taxon>
        <taxon>Bdelloidea</taxon>
        <taxon>Adinetida</taxon>
        <taxon>Adinetidae</taxon>
        <taxon>Adineta</taxon>
    </lineage>
</organism>
<dbReference type="EMBL" id="CAJNOR010004441">
    <property type="protein sequence ID" value="CAF1502555.1"/>
    <property type="molecule type" value="Genomic_DNA"/>
</dbReference>
<dbReference type="AlphaFoldDB" id="A0A815TAX0"/>
<evidence type="ECO:0000313" key="2">
    <source>
        <dbReference type="Proteomes" id="UP000663828"/>
    </source>
</evidence>
<sequence length="39" mass="4097">MEGDVVLLGLMDWNAGSSATQLIPLPTTTEVCYELLTGG</sequence>